<evidence type="ECO:0000256" key="5">
    <source>
        <dbReference type="SAM" id="MobiDB-lite"/>
    </source>
</evidence>
<dbReference type="Ensembl" id="ENSSFOT00015001874.2">
    <property type="protein sequence ID" value="ENSSFOP00015001834.2"/>
    <property type="gene ID" value="ENSSFOG00015001249.2"/>
</dbReference>
<feature type="region of interest" description="Disordered" evidence="5">
    <location>
        <begin position="866"/>
        <end position="910"/>
    </location>
</feature>
<dbReference type="PROSITE" id="PS00518">
    <property type="entry name" value="ZF_RING_1"/>
    <property type="match status" value="1"/>
</dbReference>
<dbReference type="GO" id="GO:0008270">
    <property type="term" value="F:zinc ion binding"/>
    <property type="evidence" value="ECO:0007669"/>
    <property type="project" value="UniProtKB-KW"/>
</dbReference>
<sequence length="1092" mass="122091">IGSGPPRLCSGQEDALDAAPVVVGDEADKCPICLNPLLLRDLAILASCCHSFCLRCILQWAEIAPSCPVDRRPFSIVYKRDTVSLRYLLGFQGRVCAVTYTKGDEKKGTRSTDTKGSKNNMDALPKRCSARNSRLQESHPTQEPCSSQSGHSDSNSLSDPSPTAGGGSKLNSKPTGKRKPKQVAKRKPSVKKNTRARRKSLQESQNSSEEVDDQMHQDLGDEEKQKEDEDEGEEEENIAERVDSLVSDSEELVVTAASAKDLNVKDDCSESLYHSTEHEDKTEVTENLLATSNHDTTNDSIDGEEAVYQNNIPPSSEEQVHKREDLENLDIPLSAEEALKKTEMSVSEDNVSASDGGNDSVICSPPSFPEHEEIQLSLPRLVDRLGDADIAVCCDINEDTAKEEVMETSGVKQPKEHYVLSGNQNDGFHQSQGLEISKSNFLQEKGNAPCPEVMDSLDIERASNVNFVSEDNTEMVPMDCDSPKNDHDEFTSEPKVKNENTVCVNMVPASDSQDSEACQRPTEGEEVSVEQKEQGANRQRRSRFHSPSTTWSPKSKKEQEQSEFRSKDNASRSKAEQRRSRSRSRDRDRDRDWDRTKSWSSRYRSRASSRDRDGQKSEEVGRNRHRERAGRRRSRTRSRSRSRTRSRSRSRSWSRNRGYGRGSSVERTESSGRSPRRRDRRDNDGRRNHRGSYQQRRHDQEKPSNSFSTELAESESQREASLEWARAKNPDWVKEKMNADSEARGQSVGTNSPRWEEGCNNGVGDSWTRSTKQGGWNPDHRRSSGWGQRGEPTQNWWQARNSSFSGSSNHSGNDSYSRFNENRFNRRKGETDHSEPPVDRSGWSSASSWAVCRTLPADVQDYYSRRGRGSAASGGGWNRQEETAVQEPPQSEPNTQGSGGPQLPVNMMHHPQYPPQAVGPQAVGPQAVGPQAVGPQAVAPLLPFPASAHGQPLKLPPGPFAVPQQVPMFIHPPVPLLRVPVATTQGLPPPPPPPPPIQQVDGHSAQVHFWCPSQKLQIQEKAVQEVKMAIKPYYQNKDITKEEYKEIVRKAVEKVCHSRSGEVNSGKVANLVKAYVEKYKHDRRNKSENHKS</sequence>
<feature type="compositionally biased region" description="Low complexity" evidence="5">
    <location>
        <begin position="801"/>
        <end position="817"/>
    </location>
</feature>
<dbReference type="GO" id="GO:0000245">
    <property type="term" value="P:spliceosomal complex assembly"/>
    <property type="evidence" value="ECO:0007669"/>
    <property type="project" value="TreeGrafter"/>
</dbReference>
<dbReference type="AlphaFoldDB" id="A0A8C9UXX7"/>
<dbReference type="SUPFAM" id="SSF57850">
    <property type="entry name" value="RING/U-box"/>
    <property type="match status" value="1"/>
</dbReference>
<feature type="compositionally biased region" description="Basic residues" evidence="5">
    <location>
        <begin position="623"/>
        <end position="654"/>
    </location>
</feature>
<evidence type="ECO:0000313" key="8">
    <source>
        <dbReference type="Proteomes" id="UP000694397"/>
    </source>
</evidence>
<dbReference type="PROSITE" id="PS50089">
    <property type="entry name" value="ZF_RING_2"/>
    <property type="match status" value="1"/>
</dbReference>
<name>A0A8C9UXX7_SCLFO</name>
<evidence type="ECO:0000313" key="7">
    <source>
        <dbReference type="Ensembl" id="ENSSFOP00015001834.2"/>
    </source>
</evidence>
<dbReference type="Gene3D" id="3.30.40.10">
    <property type="entry name" value="Zinc/RING finger domain, C3HC4 (zinc finger)"/>
    <property type="match status" value="1"/>
</dbReference>
<keyword evidence="2 4" id="KW-0863">Zinc-finger</keyword>
<keyword evidence="1" id="KW-0479">Metal-binding</keyword>
<keyword evidence="3" id="KW-0862">Zinc</keyword>
<feature type="compositionally biased region" description="Basic and acidic residues" evidence="5">
    <location>
        <begin position="102"/>
        <end position="116"/>
    </location>
</feature>
<evidence type="ECO:0000256" key="2">
    <source>
        <dbReference type="ARBA" id="ARBA00022771"/>
    </source>
</evidence>
<dbReference type="Pfam" id="PF13639">
    <property type="entry name" value="zf-RING_2"/>
    <property type="match status" value="1"/>
</dbReference>
<dbReference type="InterPro" id="IPR013083">
    <property type="entry name" value="Znf_RING/FYVE/PHD"/>
</dbReference>
<evidence type="ECO:0000256" key="3">
    <source>
        <dbReference type="ARBA" id="ARBA00022833"/>
    </source>
</evidence>
<reference evidence="7" key="2">
    <citation type="submission" date="2025-08" db="UniProtKB">
        <authorList>
            <consortium name="Ensembl"/>
        </authorList>
    </citation>
    <scope>IDENTIFICATION</scope>
</reference>
<feature type="compositionally biased region" description="Basic and acidic residues" evidence="5">
    <location>
        <begin position="213"/>
        <end position="227"/>
    </location>
</feature>
<evidence type="ECO:0000259" key="6">
    <source>
        <dbReference type="PROSITE" id="PS50089"/>
    </source>
</evidence>
<feature type="compositionally biased region" description="Acidic residues" evidence="5">
    <location>
        <begin position="228"/>
        <end position="237"/>
    </location>
</feature>
<reference evidence="7 8" key="1">
    <citation type="submission" date="2019-04" db="EMBL/GenBank/DDBJ databases">
        <authorList>
            <consortium name="Wellcome Sanger Institute Data Sharing"/>
        </authorList>
    </citation>
    <scope>NUCLEOTIDE SEQUENCE [LARGE SCALE GENOMIC DNA]</scope>
</reference>
<feature type="compositionally biased region" description="Basic and acidic residues" evidence="5">
    <location>
        <begin position="715"/>
        <end position="743"/>
    </location>
</feature>
<dbReference type="GeneTree" id="ENSGT00950000183205"/>
<feature type="region of interest" description="Disordered" evidence="5">
    <location>
        <begin position="474"/>
        <end position="496"/>
    </location>
</feature>
<dbReference type="PANTHER" id="PTHR47048">
    <property type="entry name" value="PROTEIN SCAF11"/>
    <property type="match status" value="1"/>
</dbReference>
<dbReference type="OrthoDB" id="1935339at2759"/>
<feature type="compositionally biased region" description="Basic residues" evidence="5">
    <location>
        <begin position="175"/>
        <end position="199"/>
    </location>
</feature>
<organism evidence="7 8">
    <name type="scientific">Scleropages formosus</name>
    <name type="common">Asian bonytongue</name>
    <name type="synonym">Osteoglossum formosum</name>
    <dbReference type="NCBI Taxonomy" id="113540"/>
    <lineage>
        <taxon>Eukaryota</taxon>
        <taxon>Metazoa</taxon>
        <taxon>Chordata</taxon>
        <taxon>Craniata</taxon>
        <taxon>Vertebrata</taxon>
        <taxon>Euteleostomi</taxon>
        <taxon>Actinopterygii</taxon>
        <taxon>Neopterygii</taxon>
        <taxon>Teleostei</taxon>
        <taxon>Osteoglossocephala</taxon>
        <taxon>Osteoglossomorpha</taxon>
        <taxon>Osteoglossiformes</taxon>
        <taxon>Osteoglossidae</taxon>
        <taxon>Scleropages</taxon>
    </lineage>
</organism>
<dbReference type="GO" id="GO:0003723">
    <property type="term" value="F:RNA binding"/>
    <property type="evidence" value="ECO:0007669"/>
    <property type="project" value="TreeGrafter"/>
</dbReference>
<feature type="compositionally biased region" description="Basic and acidic residues" evidence="5">
    <location>
        <begin position="820"/>
        <end position="838"/>
    </location>
</feature>
<accession>A0A8C9UXX7</accession>
<feature type="compositionally biased region" description="Basic and acidic residues" evidence="5">
    <location>
        <begin position="608"/>
        <end position="622"/>
    </location>
</feature>
<evidence type="ECO:0000256" key="1">
    <source>
        <dbReference type="ARBA" id="ARBA00022723"/>
    </source>
</evidence>
<keyword evidence="8" id="KW-1185">Reference proteome</keyword>
<dbReference type="Pfam" id="PF23030">
    <property type="entry name" value="SCAF11-like_C"/>
    <property type="match status" value="1"/>
</dbReference>
<dbReference type="PANTHER" id="PTHR47048:SF1">
    <property type="entry name" value="PROTEIN SCAF11"/>
    <property type="match status" value="1"/>
</dbReference>
<dbReference type="SMART" id="SM00184">
    <property type="entry name" value="RING"/>
    <property type="match status" value="1"/>
</dbReference>
<protein>
    <submittedName>
        <fullName evidence="7">SR-related CTD-associated factor 11</fullName>
    </submittedName>
</protein>
<feature type="region of interest" description="Disordered" evidence="5">
    <location>
        <begin position="102"/>
        <end position="250"/>
    </location>
</feature>
<feature type="region of interest" description="Disordered" evidence="5">
    <location>
        <begin position="509"/>
        <end position="847"/>
    </location>
</feature>
<dbReference type="Proteomes" id="UP000694397">
    <property type="component" value="Chromosome 21"/>
</dbReference>
<reference evidence="7" key="3">
    <citation type="submission" date="2025-09" db="UniProtKB">
        <authorList>
            <consortium name="Ensembl"/>
        </authorList>
    </citation>
    <scope>IDENTIFICATION</scope>
</reference>
<feature type="compositionally biased region" description="Polar residues" evidence="5">
    <location>
        <begin position="791"/>
        <end position="800"/>
    </location>
</feature>
<dbReference type="InterPro" id="IPR001841">
    <property type="entry name" value="Znf_RING"/>
</dbReference>
<feature type="compositionally biased region" description="Polar residues" evidence="5">
    <location>
        <begin position="130"/>
        <end position="161"/>
    </location>
</feature>
<evidence type="ECO:0000256" key="4">
    <source>
        <dbReference type="PROSITE-ProRule" id="PRU00175"/>
    </source>
</evidence>
<feature type="domain" description="RING-type" evidence="6">
    <location>
        <begin position="30"/>
        <end position="71"/>
    </location>
</feature>
<dbReference type="InterPro" id="IPR017907">
    <property type="entry name" value="Znf_RING_CS"/>
</dbReference>
<feature type="compositionally biased region" description="Basic and acidic residues" evidence="5">
    <location>
        <begin position="555"/>
        <end position="597"/>
    </location>
</feature>
<dbReference type="InterPro" id="IPR057031">
    <property type="entry name" value="SFR19-like_C"/>
</dbReference>
<feature type="compositionally biased region" description="Basic and acidic residues" evidence="5">
    <location>
        <begin position="481"/>
        <end position="496"/>
    </location>
</feature>
<proteinExistence type="predicted"/>